<reference evidence="2" key="1">
    <citation type="journal article" date="2020" name="mSystems">
        <title>Genome- and Community-Level Interaction Insights into Carbon Utilization and Element Cycling Functions of Hydrothermarchaeota in Hydrothermal Sediment.</title>
        <authorList>
            <person name="Zhou Z."/>
            <person name="Liu Y."/>
            <person name="Xu W."/>
            <person name="Pan J."/>
            <person name="Luo Z.H."/>
            <person name="Li M."/>
        </authorList>
    </citation>
    <scope>NUCLEOTIDE SEQUENCE [LARGE SCALE GENOMIC DNA]</scope>
    <source>
        <strain evidence="2">HyVt-493</strain>
    </source>
</reference>
<name>A0A7V2SYX1_LEUMU</name>
<keyword evidence="2" id="KW-0378">Hydrolase</keyword>
<dbReference type="InterPro" id="IPR050491">
    <property type="entry name" value="AmpC-like"/>
</dbReference>
<dbReference type="SUPFAM" id="SSF56601">
    <property type="entry name" value="beta-lactamase/transpeptidase-like"/>
    <property type="match status" value="1"/>
</dbReference>
<accession>A0A7V2SYX1</accession>
<evidence type="ECO:0000313" key="2">
    <source>
        <dbReference type="EMBL" id="HFC91577.1"/>
    </source>
</evidence>
<comment type="caution">
    <text evidence="2">The sequence shown here is derived from an EMBL/GenBank/DDBJ whole genome shotgun (WGS) entry which is preliminary data.</text>
</comment>
<gene>
    <name evidence="2" type="ORF">ENJ51_02055</name>
</gene>
<dbReference type="InterPro" id="IPR001466">
    <property type="entry name" value="Beta-lactam-related"/>
</dbReference>
<evidence type="ECO:0000259" key="1">
    <source>
        <dbReference type="Pfam" id="PF00144"/>
    </source>
</evidence>
<protein>
    <submittedName>
        <fullName evidence="2">Class A beta-lactamase-related serine hydrolase</fullName>
    </submittedName>
</protein>
<sequence>MFTSKRSINNVLAHSIVFSFILFITACQSSSNTREKTIKDIRQSVKTTLKNDRAPGMAVALVNKDKIVFSEGFGVTTIGTQQMVSADTSFWLASISKTAIAVSIMHAREKGLLSLDADVYDL</sequence>
<dbReference type="InterPro" id="IPR012338">
    <property type="entry name" value="Beta-lactam/transpept-like"/>
</dbReference>
<feature type="non-terminal residue" evidence="2">
    <location>
        <position position="122"/>
    </location>
</feature>
<organism evidence="2">
    <name type="scientific">Leucothrix mucor</name>
    <dbReference type="NCBI Taxonomy" id="45248"/>
    <lineage>
        <taxon>Bacteria</taxon>
        <taxon>Pseudomonadati</taxon>
        <taxon>Pseudomonadota</taxon>
        <taxon>Gammaproteobacteria</taxon>
        <taxon>Thiotrichales</taxon>
        <taxon>Thiotrichaceae</taxon>
        <taxon>Leucothrix</taxon>
    </lineage>
</organism>
<dbReference type="PANTHER" id="PTHR46825">
    <property type="entry name" value="D-ALANYL-D-ALANINE-CARBOXYPEPTIDASE/ENDOPEPTIDASE AMPH"/>
    <property type="match status" value="1"/>
</dbReference>
<feature type="domain" description="Beta-lactamase-related" evidence="1">
    <location>
        <begin position="42"/>
        <end position="119"/>
    </location>
</feature>
<dbReference type="PROSITE" id="PS51257">
    <property type="entry name" value="PROKAR_LIPOPROTEIN"/>
    <property type="match status" value="1"/>
</dbReference>
<dbReference type="AlphaFoldDB" id="A0A7V2SYX1"/>
<dbReference type="PANTHER" id="PTHR46825:SF9">
    <property type="entry name" value="BETA-LACTAMASE-RELATED DOMAIN-CONTAINING PROTEIN"/>
    <property type="match status" value="1"/>
</dbReference>
<dbReference type="EMBL" id="DRMS01000083">
    <property type="protein sequence ID" value="HFC91577.1"/>
    <property type="molecule type" value="Genomic_DNA"/>
</dbReference>
<dbReference type="Pfam" id="PF00144">
    <property type="entry name" value="Beta-lactamase"/>
    <property type="match status" value="1"/>
</dbReference>
<dbReference type="GO" id="GO:0016787">
    <property type="term" value="F:hydrolase activity"/>
    <property type="evidence" value="ECO:0007669"/>
    <property type="project" value="UniProtKB-KW"/>
</dbReference>
<dbReference type="Proteomes" id="UP000885750">
    <property type="component" value="Unassembled WGS sequence"/>
</dbReference>
<proteinExistence type="predicted"/>
<dbReference type="Gene3D" id="3.40.710.10">
    <property type="entry name" value="DD-peptidase/beta-lactamase superfamily"/>
    <property type="match status" value="1"/>
</dbReference>